<dbReference type="EMBL" id="BDIP01005816">
    <property type="protein sequence ID" value="GCA63997.1"/>
    <property type="molecule type" value="Genomic_DNA"/>
</dbReference>
<evidence type="ECO:0000256" key="2">
    <source>
        <dbReference type="SAM" id="MobiDB-lite"/>
    </source>
</evidence>
<feature type="compositionally biased region" description="Acidic residues" evidence="2">
    <location>
        <begin position="121"/>
        <end position="150"/>
    </location>
</feature>
<comment type="caution">
    <text evidence="3">The sequence shown here is derived from an EMBL/GenBank/DDBJ whole genome shotgun (WGS) entry which is preliminary data.</text>
</comment>
<evidence type="ECO:0000313" key="3">
    <source>
        <dbReference type="EMBL" id="GCA63997.1"/>
    </source>
</evidence>
<sequence length="150" mass="16769">MSDEESSAFDFEDSDEGSQEAVDVKKATDEMEPWEIAAMEKEKEKARLEQAQKQAAAKKAEQERLNRIRNRRRDGVEALAAKGGLDQADMMLDVEAQARKTQKARRADGVRAAADMFSDISDSDDDSDDAPEEDFMNIADGEMDEDMAKE</sequence>
<feature type="compositionally biased region" description="Acidic residues" evidence="2">
    <location>
        <begin position="1"/>
        <end position="18"/>
    </location>
</feature>
<accession>A0A391NRQ3</accession>
<evidence type="ECO:0000256" key="1">
    <source>
        <dbReference type="SAM" id="Coils"/>
    </source>
</evidence>
<name>A0A391NRQ3_9EUKA</name>
<feature type="compositionally biased region" description="Low complexity" evidence="2">
    <location>
        <begin position="110"/>
        <end position="120"/>
    </location>
</feature>
<dbReference type="AlphaFoldDB" id="A0A391NRQ3"/>
<gene>
    <name evidence="3" type="ORF">KIPB_012820</name>
</gene>
<feature type="coiled-coil region" evidence="1">
    <location>
        <begin position="36"/>
        <end position="71"/>
    </location>
</feature>
<feature type="non-terminal residue" evidence="3">
    <location>
        <position position="1"/>
    </location>
</feature>
<reference evidence="3 4" key="1">
    <citation type="journal article" date="2018" name="PLoS ONE">
        <title>The draft genome of Kipferlia bialata reveals reductive genome evolution in fornicate parasites.</title>
        <authorList>
            <person name="Tanifuji G."/>
            <person name="Takabayashi S."/>
            <person name="Kume K."/>
            <person name="Takagi M."/>
            <person name="Nakayama T."/>
            <person name="Kamikawa R."/>
            <person name="Inagaki Y."/>
            <person name="Hashimoto T."/>
        </authorList>
    </citation>
    <scope>NUCLEOTIDE SEQUENCE [LARGE SCALE GENOMIC DNA]</scope>
    <source>
        <strain evidence="3">NY0173</strain>
    </source>
</reference>
<evidence type="ECO:0000313" key="4">
    <source>
        <dbReference type="Proteomes" id="UP000265618"/>
    </source>
</evidence>
<feature type="region of interest" description="Disordered" evidence="2">
    <location>
        <begin position="100"/>
        <end position="150"/>
    </location>
</feature>
<proteinExistence type="predicted"/>
<keyword evidence="4" id="KW-1185">Reference proteome</keyword>
<protein>
    <submittedName>
        <fullName evidence="3">Uncharacterized protein</fullName>
    </submittedName>
</protein>
<feature type="region of interest" description="Disordered" evidence="2">
    <location>
        <begin position="1"/>
        <end position="32"/>
    </location>
</feature>
<keyword evidence="1" id="KW-0175">Coiled coil</keyword>
<dbReference type="Proteomes" id="UP000265618">
    <property type="component" value="Unassembled WGS sequence"/>
</dbReference>
<organism evidence="3 4">
    <name type="scientific">Kipferlia bialata</name>
    <dbReference type="NCBI Taxonomy" id="797122"/>
    <lineage>
        <taxon>Eukaryota</taxon>
        <taxon>Metamonada</taxon>
        <taxon>Carpediemonas-like organisms</taxon>
        <taxon>Kipferlia</taxon>
    </lineage>
</organism>